<evidence type="ECO:0000313" key="3">
    <source>
        <dbReference type="Proteomes" id="UP000192707"/>
    </source>
</evidence>
<dbReference type="Proteomes" id="UP000192707">
    <property type="component" value="Unassembled WGS sequence"/>
</dbReference>
<keyword evidence="3" id="KW-1185">Reference proteome</keyword>
<reference evidence="2 3" key="1">
    <citation type="submission" date="2016-12" db="EMBL/GenBank/DDBJ databases">
        <title>The new phylogeny of genus Mycobacterium.</title>
        <authorList>
            <person name="Tortoli E."/>
            <person name="Trovato A."/>
            <person name="Cirillo D.M."/>
        </authorList>
    </citation>
    <scope>NUCLEOTIDE SEQUENCE [LARGE SCALE GENOMIC DNA]</scope>
    <source>
        <strain evidence="2 3">DSM 45069</strain>
    </source>
</reference>
<gene>
    <name evidence="2" type="ORF">BST14_08800</name>
</gene>
<name>A0A1W9ZKH3_MYCAI</name>
<accession>A0A1W9ZKH3</accession>
<sequence>MNADVFRAPKTNRHGDPVADDGVTPVDLTDKDGLAYIGTVENVIIGGQSVQPARGNDARGEYADTSGLIGLPRNGIKVQSGDRLVIDGIRYTVTGPRLWDAPHPTTGYNFRYYWINTTAAV</sequence>
<proteinExistence type="predicted"/>
<protein>
    <recommendedName>
        <fullName evidence="4">Head-to-tail stopper</fullName>
    </recommendedName>
</protein>
<comment type="caution">
    <text evidence="2">The sequence shown here is derived from an EMBL/GenBank/DDBJ whole genome shotgun (WGS) entry which is preliminary data.</text>
</comment>
<dbReference type="AlphaFoldDB" id="A0A1W9ZKH3"/>
<organism evidence="2 3">
    <name type="scientific">Mycobacterium arosiense ATCC BAA-1401 = DSM 45069</name>
    <dbReference type="NCBI Taxonomy" id="1265311"/>
    <lineage>
        <taxon>Bacteria</taxon>
        <taxon>Bacillati</taxon>
        <taxon>Actinomycetota</taxon>
        <taxon>Actinomycetes</taxon>
        <taxon>Mycobacteriales</taxon>
        <taxon>Mycobacteriaceae</taxon>
        <taxon>Mycobacterium</taxon>
        <taxon>Mycobacterium avium complex (MAC)</taxon>
    </lineage>
</organism>
<evidence type="ECO:0000256" key="1">
    <source>
        <dbReference type="SAM" id="MobiDB-lite"/>
    </source>
</evidence>
<feature type="region of interest" description="Disordered" evidence="1">
    <location>
        <begin position="1"/>
        <end position="24"/>
    </location>
</feature>
<evidence type="ECO:0008006" key="4">
    <source>
        <dbReference type="Google" id="ProtNLM"/>
    </source>
</evidence>
<evidence type="ECO:0000313" key="2">
    <source>
        <dbReference type="EMBL" id="ORA17361.1"/>
    </source>
</evidence>
<dbReference type="EMBL" id="MVHG01000014">
    <property type="protein sequence ID" value="ORA17361.1"/>
    <property type="molecule type" value="Genomic_DNA"/>
</dbReference>